<feature type="region of interest" description="Disordered" evidence="1">
    <location>
        <begin position="1"/>
        <end position="29"/>
    </location>
</feature>
<name>A0AAV3RRT8_LITER</name>
<dbReference type="AlphaFoldDB" id="A0AAV3RRT8"/>
<gene>
    <name evidence="2" type="ORF">LIER_31127</name>
</gene>
<dbReference type="Proteomes" id="UP001454036">
    <property type="component" value="Unassembled WGS sequence"/>
</dbReference>
<comment type="caution">
    <text evidence="2">The sequence shown here is derived from an EMBL/GenBank/DDBJ whole genome shotgun (WGS) entry which is preliminary data.</text>
</comment>
<reference evidence="2 3" key="1">
    <citation type="submission" date="2024-01" db="EMBL/GenBank/DDBJ databases">
        <title>The complete chloroplast genome sequence of Lithospermum erythrorhizon: insights into the phylogenetic relationship among Boraginaceae species and the maternal lineages of purple gromwells.</title>
        <authorList>
            <person name="Okada T."/>
            <person name="Watanabe K."/>
        </authorList>
    </citation>
    <scope>NUCLEOTIDE SEQUENCE [LARGE SCALE GENOMIC DNA]</scope>
</reference>
<accession>A0AAV3RRT8</accession>
<evidence type="ECO:0000313" key="3">
    <source>
        <dbReference type="Proteomes" id="UP001454036"/>
    </source>
</evidence>
<dbReference type="EMBL" id="BAABME010011443">
    <property type="protein sequence ID" value="GAA0183773.1"/>
    <property type="molecule type" value="Genomic_DNA"/>
</dbReference>
<evidence type="ECO:0000256" key="1">
    <source>
        <dbReference type="SAM" id="MobiDB-lite"/>
    </source>
</evidence>
<sequence>MKDYEDNAAASPLPPPHTPSGAATASQTNSQILEEMTSVGINADSVNMDHLIIQDQTTCVIESQTENFDNGVVEDDGSNVQVACFSDTVDNATLHFQIIRLQKQVSYKLVVM</sequence>
<protein>
    <submittedName>
        <fullName evidence="2">Uncharacterized protein</fullName>
    </submittedName>
</protein>
<proteinExistence type="predicted"/>
<evidence type="ECO:0000313" key="2">
    <source>
        <dbReference type="EMBL" id="GAA0183773.1"/>
    </source>
</evidence>
<organism evidence="2 3">
    <name type="scientific">Lithospermum erythrorhizon</name>
    <name type="common">Purple gromwell</name>
    <name type="synonym">Lithospermum officinale var. erythrorhizon</name>
    <dbReference type="NCBI Taxonomy" id="34254"/>
    <lineage>
        <taxon>Eukaryota</taxon>
        <taxon>Viridiplantae</taxon>
        <taxon>Streptophyta</taxon>
        <taxon>Embryophyta</taxon>
        <taxon>Tracheophyta</taxon>
        <taxon>Spermatophyta</taxon>
        <taxon>Magnoliopsida</taxon>
        <taxon>eudicotyledons</taxon>
        <taxon>Gunneridae</taxon>
        <taxon>Pentapetalae</taxon>
        <taxon>asterids</taxon>
        <taxon>lamiids</taxon>
        <taxon>Boraginales</taxon>
        <taxon>Boraginaceae</taxon>
        <taxon>Boraginoideae</taxon>
        <taxon>Lithospermeae</taxon>
        <taxon>Lithospermum</taxon>
    </lineage>
</organism>
<keyword evidence="3" id="KW-1185">Reference proteome</keyword>